<protein>
    <recommendedName>
        <fullName evidence="4">Flagella basal body P-ring formation protein FlgA</fullName>
    </recommendedName>
</protein>
<organism evidence="2 3">
    <name type="scientific">Parerythrobacter jejuensis</name>
    <dbReference type="NCBI Taxonomy" id="795812"/>
    <lineage>
        <taxon>Bacteria</taxon>
        <taxon>Pseudomonadati</taxon>
        <taxon>Pseudomonadota</taxon>
        <taxon>Alphaproteobacteria</taxon>
        <taxon>Sphingomonadales</taxon>
        <taxon>Erythrobacteraceae</taxon>
        <taxon>Parerythrobacter</taxon>
    </lineage>
</organism>
<evidence type="ECO:0008006" key="4">
    <source>
        <dbReference type="Google" id="ProtNLM"/>
    </source>
</evidence>
<dbReference type="EMBL" id="WTYE01000001">
    <property type="protein sequence ID" value="MXP33322.1"/>
    <property type="molecule type" value="Genomic_DNA"/>
</dbReference>
<dbReference type="AlphaFoldDB" id="A0A845AR22"/>
<name>A0A845AR22_9SPHN</name>
<dbReference type="EMBL" id="WTYE01000001">
    <property type="protein sequence ID" value="MXP30562.1"/>
    <property type="molecule type" value="Genomic_DNA"/>
</dbReference>
<dbReference type="OrthoDB" id="7565743at2"/>
<evidence type="ECO:0000313" key="2">
    <source>
        <dbReference type="EMBL" id="MXP33322.1"/>
    </source>
</evidence>
<sequence>MSFALALFAASTGPVAQIPEIRLDSRTIRAGDLADIPGREKVVLGALPQGKVRVEIAPDQARKLVSNRLPGARFTLRYSTVIALTGPAAASRKSRTCFIARDDVPAGHLIHAEDLSPTDCDGREISIGLGYDHARRGPMAKTYIAAGAFLGPVRGAMPGQITKGKILKFRTIDGPVIVEREVEALQPGRPGHKMFVRTQDGDVIAAPLASPAQETGE</sequence>
<keyword evidence="3" id="KW-1185">Reference proteome</keyword>
<evidence type="ECO:0000313" key="1">
    <source>
        <dbReference type="EMBL" id="MXP30562.1"/>
    </source>
</evidence>
<dbReference type="Proteomes" id="UP000446786">
    <property type="component" value="Unassembled WGS sequence"/>
</dbReference>
<dbReference type="RefSeq" id="WP_160778094.1">
    <property type="nucleotide sequence ID" value="NZ_BAAAZF010000001.1"/>
</dbReference>
<gene>
    <name evidence="1" type="ORF">GRI94_01860</name>
    <name evidence="2" type="ORF">GRI94_15950</name>
</gene>
<reference evidence="2 3" key="1">
    <citation type="submission" date="2019-12" db="EMBL/GenBank/DDBJ databases">
        <title>Genomic-based taxomic classification of the family Erythrobacteraceae.</title>
        <authorList>
            <person name="Xu L."/>
        </authorList>
    </citation>
    <scope>NUCLEOTIDE SEQUENCE [LARGE SCALE GENOMIC DNA]</scope>
    <source>
        <strain evidence="2 3">JCM 16677</strain>
    </source>
</reference>
<proteinExistence type="predicted"/>
<evidence type="ECO:0000313" key="3">
    <source>
        <dbReference type="Proteomes" id="UP000446786"/>
    </source>
</evidence>
<comment type="caution">
    <text evidence="2">The sequence shown here is derived from an EMBL/GenBank/DDBJ whole genome shotgun (WGS) entry which is preliminary data.</text>
</comment>
<accession>A0A845AR22</accession>